<dbReference type="Pfam" id="PF00005">
    <property type="entry name" value="ABC_tran"/>
    <property type="match status" value="1"/>
</dbReference>
<evidence type="ECO:0000256" key="1">
    <source>
        <dbReference type="ARBA" id="ARBA00004202"/>
    </source>
</evidence>
<dbReference type="SUPFAM" id="SSF52540">
    <property type="entry name" value="P-loop containing nucleoside triphosphate hydrolases"/>
    <property type="match status" value="1"/>
</dbReference>
<keyword evidence="7 12" id="KW-0067">ATP-binding</keyword>
<keyword evidence="8" id="KW-1278">Translocase</keyword>
<keyword evidence="9" id="KW-0472">Membrane</keyword>
<feature type="domain" description="ABC transporter" evidence="11">
    <location>
        <begin position="3"/>
        <end position="264"/>
    </location>
</feature>
<dbReference type="PANTHER" id="PTHR43297:SF14">
    <property type="entry name" value="ATPASE AAA-TYPE CORE DOMAIN-CONTAINING PROTEIN"/>
    <property type="match status" value="1"/>
</dbReference>
<dbReference type="GO" id="GO:0005524">
    <property type="term" value="F:ATP binding"/>
    <property type="evidence" value="ECO:0007669"/>
    <property type="project" value="UniProtKB-KW"/>
</dbReference>
<evidence type="ECO:0000256" key="5">
    <source>
        <dbReference type="ARBA" id="ARBA00022519"/>
    </source>
</evidence>
<evidence type="ECO:0000256" key="4">
    <source>
        <dbReference type="ARBA" id="ARBA00022475"/>
    </source>
</evidence>
<dbReference type="InterPro" id="IPR003439">
    <property type="entry name" value="ABC_transporter-like_ATP-bd"/>
</dbReference>
<accession>A0AAW8L777</accession>
<comment type="caution">
    <text evidence="12">The sequence shown here is derived from an EMBL/GenBank/DDBJ whole genome shotgun (WGS) entry which is preliminary data.</text>
</comment>
<dbReference type="InterPro" id="IPR017871">
    <property type="entry name" value="ABC_transporter-like_CS"/>
</dbReference>
<keyword evidence="3" id="KW-0813">Transport</keyword>
<protein>
    <submittedName>
        <fullName evidence="12">ATP-binding cassette domain-containing protein</fullName>
    </submittedName>
</protein>
<name>A0AAW8L777_9ACTO</name>
<proteinExistence type="inferred from homology"/>
<comment type="subcellular location">
    <subcellularLocation>
        <location evidence="1">Cell membrane</location>
        <topology evidence="1">Peripheral membrane protein</topology>
    </subcellularLocation>
</comment>
<dbReference type="GO" id="GO:0005886">
    <property type="term" value="C:plasma membrane"/>
    <property type="evidence" value="ECO:0007669"/>
    <property type="project" value="UniProtKB-SubCell"/>
</dbReference>
<dbReference type="Proteomes" id="UP001230065">
    <property type="component" value="Unassembled WGS sequence"/>
</dbReference>
<dbReference type="AlphaFoldDB" id="A0AAW8L777"/>
<reference evidence="12" key="1">
    <citation type="submission" date="2022-06" db="EMBL/GenBank/DDBJ databases">
        <title>Draft Genome Sequences of Three Actinomyces oris Strains, Isolated from Healthy Human Feces.</title>
        <authorList>
            <person name="Ye Y."/>
            <person name="Liu C."/>
            <person name="Zhao J."/>
            <person name="Xu J."/>
            <person name="Huang H."/>
            <person name="Wang B."/>
            <person name="Wei J."/>
            <person name="Jing X."/>
        </authorList>
    </citation>
    <scope>NUCLEOTIDE SEQUENCE</scope>
    <source>
        <strain evidence="12">CNGBCC1803727</strain>
    </source>
</reference>
<evidence type="ECO:0000256" key="3">
    <source>
        <dbReference type="ARBA" id="ARBA00022448"/>
    </source>
</evidence>
<dbReference type="PANTHER" id="PTHR43297">
    <property type="entry name" value="OLIGOPEPTIDE TRANSPORT ATP-BINDING PROTEIN APPD"/>
    <property type="match status" value="1"/>
</dbReference>
<dbReference type="EMBL" id="JAMZMF010000007">
    <property type="protein sequence ID" value="MDR0177522.1"/>
    <property type="molecule type" value="Genomic_DNA"/>
</dbReference>
<evidence type="ECO:0000259" key="11">
    <source>
        <dbReference type="PROSITE" id="PS50893"/>
    </source>
</evidence>
<dbReference type="InterPro" id="IPR050388">
    <property type="entry name" value="ABC_Ni/Peptide_Import"/>
</dbReference>
<dbReference type="PROSITE" id="PS00211">
    <property type="entry name" value="ABC_TRANSPORTER_1"/>
    <property type="match status" value="1"/>
</dbReference>
<keyword evidence="4" id="KW-1003">Cell membrane</keyword>
<feature type="region of interest" description="Disordered" evidence="10">
    <location>
        <begin position="61"/>
        <end position="85"/>
    </location>
</feature>
<organism evidence="12 13">
    <name type="scientific">Actinomyces oris</name>
    <dbReference type="NCBI Taxonomy" id="544580"/>
    <lineage>
        <taxon>Bacteria</taxon>
        <taxon>Bacillati</taxon>
        <taxon>Actinomycetota</taxon>
        <taxon>Actinomycetes</taxon>
        <taxon>Actinomycetales</taxon>
        <taxon>Actinomycetaceae</taxon>
        <taxon>Actinomyces</taxon>
    </lineage>
</organism>
<dbReference type="GO" id="GO:0016887">
    <property type="term" value="F:ATP hydrolysis activity"/>
    <property type="evidence" value="ECO:0007669"/>
    <property type="project" value="InterPro"/>
</dbReference>
<evidence type="ECO:0000256" key="10">
    <source>
        <dbReference type="SAM" id="MobiDB-lite"/>
    </source>
</evidence>
<sequence>MTIVLRSLVVRSGGTTLVNGVALRLEPASRTALVGASGAGKSLTCAALAGTLPASLDVTGSLTVEPDDADAGSDPRASSDAGGEAGGVNLLGLPAALRPRGSRIALVPQDHSTALHPLIAVGRQIALASQAAGRSRDEARQRATDYLYAVGLGESFADRVPGRLSGGQRQRVSLALALAAEPALIIADEPTTALDVVARAEILGLLSSLTSLPQAPALLLITHDLPAAAICENIAVLHDGAIIESGETLAVLTRPEHPVTAAMCEAGAEETIDGALAAAGAAA</sequence>
<evidence type="ECO:0000313" key="12">
    <source>
        <dbReference type="EMBL" id="MDR0177522.1"/>
    </source>
</evidence>
<dbReference type="SMART" id="SM00382">
    <property type="entry name" value="AAA"/>
    <property type="match status" value="1"/>
</dbReference>
<dbReference type="InterPro" id="IPR027417">
    <property type="entry name" value="P-loop_NTPase"/>
</dbReference>
<keyword evidence="6" id="KW-0547">Nucleotide-binding</keyword>
<evidence type="ECO:0000256" key="7">
    <source>
        <dbReference type="ARBA" id="ARBA00022840"/>
    </source>
</evidence>
<evidence type="ECO:0000256" key="9">
    <source>
        <dbReference type="ARBA" id="ARBA00023136"/>
    </source>
</evidence>
<evidence type="ECO:0000256" key="2">
    <source>
        <dbReference type="ARBA" id="ARBA00005417"/>
    </source>
</evidence>
<evidence type="ECO:0000256" key="6">
    <source>
        <dbReference type="ARBA" id="ARBA00022741"/>
    </source>
</evidence>
<dbReference type="RefSeq" id="WP_308679639.1">
    <property type="nucleotide sequence ID" value="NZ_JAMZMF010000007.1"/>
</dbReference>
<keyword evidence="5" id="KW-0997">Cell inner membrane</keyword>
<comment type="similarity">
    <text evidence="2">Belongs to the ABC transporter superfamily.</text>
</comment>
<evidence type="ECO:0000313" key="13">
    <source>
        <dbReference type="Proteomes" id="UP001230065"/>
    </source>
</evidence>
<gene>
    <name evidence="12" type="ORF">RF687_06120</name>
</gene>
<evidence type="ECO:0000256" key="8">
    <source>
        <dbReference type="ARBA" id="ARBA00022967"/>
    </source>
</evidence>
<dbReference type="Gene3D" id="3.40.50.300">
    <property type="entry name" value="P-loop containing nucleotide triphosphate hydrolases"/>
    <property type="match status" value="1"/>
</dbReference>
<dbReference type="InterPro" id="IPR003593">
    <property type="entry name" value="AAA+_ATPase"/>
</dbReference>
<dbReference type="PROSITE" id="PS50893">
    <property type="entry name" value="ABC_TRANSPORTER_2"/>
    <property type="match status" value="1"/>
</dbReference>